<evidence type="ECO:0000313" key="1">
    <source>
        <dbReference type="EMBL" id="OAB87673.1"/>
    </source>
</evidence>
<protein>
    <submittedName>
        <fullName evidence="1">Uncharacterized protein</fullName>
    </submittedName>
</protein>
<dbReference type="AlphaFoldDB" id="A0A176QDC1"/>
<sequence length="83" mass="8562">MSSWPACCVGVIAATVLRTQDETTGVLGVLLVALDEVLLLGLEALLGEALPEDALLVPVLLETGESPEHAARATTARVAGARR</sequence>
<dbReference type="RefSeq" id="WP_068273261.1">
    <property type="nucleotide sequence ID" value="NZ_LQZG01000002.1"/>
</dbReference>
<dbReference type="Proteomes" id="UP000076976">
    <property type="component" value="Unassembled WGS sequence"/>
</dbReference>
<proteinExistence type="predicted"/>
<organism evidence="1 2">
    <name type="scientific">Janibacter melonis</name>
    <dbReference type="NCBI Taxonomy" id="262209"/>
    <lineage>
        <taxon>Bacteria</taxon>
        <taxon>Bacillati</taxon>
        <taxon>Actinomycetota</taxon>
        <taxon>Actinomycetes</taxon>
        <taxon>Micrococcales</taxon>
        <taxon>Intrasporangiaceae</taxon>
        <taxon>Janibacter</taxon>
    </lineage>
</organism>
<reference evidence="1 2" key="1">
    <citation type="submission" date="2016-01" db="EMBL/GenBank/DDBJ databases">
        <title>Janibacter melonis strain CD11_4 genome sequencing and assembly.</title>
        <authorList>
            <person name="Nair G.R."/>
            <person name="Kaur G."/>
            <person name="Chander A.M."/>
            <person name="Mayilraj S."/>
        </authorList>
    </citation>
    <scope>NUCLEOTIDE SEQUENCE [LARGE SCALE GENOMIC DNA]</scope>
    <source>
        <strain evidence="1 2">CD11-4</strain>
    </source>
</reference>
<evidence type="ECO:0000313" key="2">
    <source>
        <dbReference type="Proteomes" id="UP000076976"/>
    </source>
</evidence>
<name>A0A176QDC1_9MICO</name>
<gene>
    <name evidence="1" type="ORF">AWH69_06355</name>
</gene>
<comment type="caution">
    <text evidence="1">The sequence shown here is derived from an EMBL/GenBank/DDBJ whole genome shotgun (WGS) entry which is preliminary data.</text>
</comment>
<dbReference type="EMBL" id="LQZG01000002">
    <property type="protein sequence ID" value="OAB87673.1"/>
    <property type="molecule type" value="Genomic_DNA"/>
</dbReference>
<accession>A0A176QDC1</accession>
<keyword evidence="2" id="KW-1185">Reference proteome</keyword>